<dbReference type="InterPro" id="IPR023753">
    <property type="entry name" value="FAD/NAD-binding_dom"/>
</dbReference>
<dbReference type="Gene3D" id="3.50.50.60">
    <property type="entry name" value="FAD/NAD(P)-binding domain"/>
    <property type="match status" value="2"/>
</dbReference>
<dbReference type="SUPFAM" id="SSF51905">
    <property type="entry name" value="FAD/NAD(P)-binding domain"/>
    <property type="match status" value="1"/>
</dbReference>
<dbReference type="PANTHER" id="PTHR48105">
    <property type="entry name" value="THIOREDOXIN REDUCTASE 1-RELATED-RELATED"/>
    <property type="match status" value="1"/>
</dbReference>
<dbReference type="PRINTS" id="PR00368">
    <property type="entry name" value="FADPNR"/>
</dbReference>
<evidence type="ECO:0000256" key="1">
    <source>
        <dbReference type="ARBA" id="ARBA00022630"/>
    </source>
</evidence>
<sequence length="308" mass="33785">MKSKTAWSRPKVNSRNVLIIGAGPAGVTTAIQLRRYDIGVVLVEKEEIGGLLRNANLVENYPGFPDGISGMELVGLFKRQLESAGVSVSFEEVLELEYEDSEFHAKTNERVVMSDIVVIASGTKPKPISDLKISKAVEERMFHVIHPIRGLSGKEIAIIGAGDAAFDYALGMSQRNEVTILNRSSRAKCIPVLWDRCMESRNVTYLDRTCVQEIRSDGNKAVLTCAHNDEQKKREIRADYVVIAIGREPCLDFLGSGLKRKVETLTDSSAIHIVGDVRNGIYRQVAICVGDGLRAAMEIHSSVAGEGE</sequence>
<dbReference type="PRINTS" id="PR00469">
    <property type="entry name" value="PNDRDTASEII"/>
</dbReference>
<dbReference type="GO" id="GO:0016491">
    <property type="term" value="F:oxidoreductase activity"/>
    <property type="evidence" value="ECO:0007669"/>
    <property type="project" value="UniProtKB-KW"/>
</dbReference>
<dbReference type="Proteomes" id="UP000315525">
    <property type="component" value="Unassembled WGS sequence"/>
</dbReference>
<gene>
    <name evidence="4" type="ORF">E3J62_07700</name>
</gene>
<dbReference type="Pfam" id="PF07992">
    <property type="entry name" value="Pyr_redox_2"/>
    <property type="match status" value="1"/>
</dbReference>
<comment type="caution">
    <text evidence="4">The sequence shown here is derived from an EMBL/GenBank/DDBJ whole genome shotgun (WGS) entry which is preliminary data.</text>
</comment>
<evidence type="ECO:0000259" key="3">
    <source>
        <dbReference type="Pfam" id="PF07992"/>
    </source>
</evidence>
<dbReference type="InterPro" id="IPR036188">
    <property type="entry name" value="FAD/NAD-bd_sf"/>
</dbReference>
<evidence type="ECO:0000313" key="4">
    <source>
        <dbReference type="EMBL" id="TET45394.1"/>
    </source>
</evidence>
<dbReference type="InterPro" id="IPR050097">
    <property type="entry name" value="Ferredoxin-NADP_redctase_2"/>
</dbReference>
<keyword evidence="1" id="KW-0285">Flavoprotein</keyword>
<evidence type="ECO:0000256" key="2">
    <source>
        <dbReference type="ARBA" id="ARBA00023002"/>
    </source>
</evidence>
<keyword evidence="2" id="KW-0560">Oxidoreductase</keyword>
<reference evidence="4 5" key="1">
    <citation type="submission" date="2019-03" db="EMBL/GenBank/DDBJ databases">
        <title>Metabolic potential of uncultured bacteria and archaea associated with petroleum seepage in deep-sea sediments.</title>
        <authorList>
            <person name="Dong X."/>
            <person name="Hubert C."/>
        </authorList>
    </citation>
    <scope>NUCLEOTIDE SEQUENCE [LARGE SCALE GENOMIC DNA]</scope>
    <source>
        <strain evidence="4">E44_bin18</strain>
    </source>
</reference>
<feature type="domain" description="FAD/NAD(P)-binding" evidence="3">
    <location>
        <begin position="16"/>
        <end position="289"/>
    </location>
</feature>
<name>A0A523US92_UNCT6</name>
<dbReference type="AlphaFoldDB" id="A0A523US92"/>
<proteinExistence type="predicted"/>
<evidence type="ECO:0000313" key="5">
    <source>
        <dbReference type="Proteomes" id="UP000315525"/>
    </source>
</evidence>
<accession>A0A523US92</accession>
<organism evidence="4 5">
    <name type="scientific">candidate division TA06 bacterium</name>
    <dbReference type="NCBI Taxonomy" id="2250710"/>
    <lineage>
        <taxon>Bacteria</taxon>
        <taxon>Bacteria division TA06</taxon>
    </lineage>
</organism>
<protein>
    <submittedName>
        <fullName evidence="4">NAD(P)/FAD-dependent oxidoreductase</fullName>
    </submittedName>
</protein>
<dbReference type="EMBL" id="SOJN01000085">
    <property type="protein sequence ID" value="TET45394.1"/>
    <property type="molecule type" value="Genomic_DNA"/>
</dbReference>